<evidence type="ECO:0000256" key="7">
    <source>
        <dbReference type="ARBA" id="ARBA00022786"/>
    </source>
</evidence>
<dbReference type="GO" id="GO:0006915">
    <property type="term" value="P:apoptotic process"/>
    <property type="evidence" value="ECO:0007669"/>
    <property type="project" value="UniProtKB-KW"/>
</dbReference>
<dbReference type="InterPro" id="IPR050784">
    <property type="entry name" value="IAP"/>
</dbReference>
<dbReference type="GeneTree" id="ENSGT00940000160406"/>
<comment type="catalytic activity">
    <reaction evidence="1">
        <text>S-ubiquitinyl-[E2 ubiquitin-conjugating enzyme]-L-cysteine + [acceptor protein]-L-lysine = [E2 ubiquitin-conjugating enzyme]-L-cysteine + N(6)-ubiquitinyl-[acceptor protein]-L-lysine.</text>
        <dbReference type="EC" id="2.3.2.27"/>
    </reaction>
</comment>
<keyword evidence="11" id="KW-1185">Reference proteome</keyword>
<evidence type="ECO:0000256" key="2">
    <source>
        <dbReference type="ARBA" id="ARBA00004496"/>
    </source>
</evidence>
<dbReference type="Ensembl" id="ENSCJAT00000126817.1">
    <property type="protein sequence ID" value="ENSCJAP00000082013.1"/>
    <property type="gene ID" value="ENSCJAG00000009955.4"/>
</dbReference>
<dbReference type="FunFam" id="1.10.1170.10:FF:000003">
    <property type="entry name" value="E3 ubiquitin-protein ligase XIAP"/>
    <property type="match status" value="1"/>
</dbReference>
<evidence type="ECO:0000256" key="6">
    <source>
        <dbReference type="ARBA" id="ARBA00022703"/>
    </source>
</evidence>
<dbReference type="PANTHER" id="PTHR10044">
    <property type="entry name" value="INHIBITOR OF APOPTOSIS"/>
    <property type="match status" value="1"/>
</dbReference>
<accession>A0A8I3W2J8</accession>
<evidence type="ECO:0000256" key="4">
    <source>
        <dbReference type="ARBA" id="ARBA00022490"/>
    </source>
</evidence>
<reference evidence="10 11" key="1">
    <citation type="submission" date="2009-03" db="EMBL/GenBank/DDBJ databases">
        <authorList>
            <person name="Warren W."/>
            <person name="Ye L."/>
            <person name="Minx P."/>
            <person name="Worley K."/>
            <person name="Gibbs R."/>
            <person name="Wilson R.K."/>
        </authorList>
    </citation>
    <scope>NUCLEOTIDE SEQUENCE [LARGE SCALE GENOMIC DNA]</scope>
</reference>
<proteinExistence type="predicted"/>
<dbReference type="Proteomes" id="UP000008225">
    <property type="component" value="Chromosome 5"/>
</dbReference>
<dbReference type="SUPFAM" id="SSF57924">
    <property type="entry name" value="Inhibitor of apoptosis (IAP) repeat"/>
    <property type="match status" value="1"/>
</dbReference>
<dbReference type="AlphaFoldDB" id="A0A8I3W2J8"/>
<dbReference type="GO" id="GO:0005634">
    <property type="term" value="C:nucleus"/>
    <property type="evidence" value="ECO:0007669"/>
    <property type="project" value="TreeGrafter"/>
</dbReference>
<organism evidence="10 11">
    <name type="scientific">Callithrix jacchus</name>
    <name type="common">White-tufted-ear marmoset</name>
    <name type="synonym">Simia Jacchus</name>
    <dbReference type="NCBI Taxonomy" id="9483"/>
    <lineage>
        <taxon>Eukaryota</taxon>
        <taxon>Metazoa</taxon>
        <taxon>Chordata</taxon>
        <taxon>Craniata</taxon>
        <taxon>Vertebrata</taxon>
        <taxon>Euteleostomi</taxon>
        <taxon>Mammalia</taxon>
        <taxon>Eutheria</taxon>
        <taxon>Euarchontoglires</taxon>
        <taxon>Primates</taxon>
        <taxon>Haplorrhini</taxon>
        <taxon>Platyrrhini</taxon>
        <taxon>Cebidae</taxon>
        <taxon>Callitrichinae</taxon>
        <taxon>Callithrix</taxon>
        <taxon>Callithrix</taxon>
    </lineage>
</organism>
<evidence type="ECO:0000256" key="9">
    <source>
        <dbReference type="SAM" id="MobiDB-lite"/>
    </source>
</evidence>
<dbReference type="PANTHER" id="PTHR10044:SF163">
    <property type="entry name" value="BACULOVIRAL IAP REPEAT-CONTAINING PROTEIN 7"/>
    <property type="match status" value="1"/>
</dbReference>
<evidence type="ECO:0000256" key="5">
    <source>
        <dbReference type="ARBA" id="ARBA00022679"/>
    </source>
</evidence>
<evidence type="ECO:0000313" key="11">
    <source>
        <dbReference type="Proteomes" id="UP000008225"/>
    </source>
</evidence>
<gene>
    <name evidence="10" type="primary">BIRC7</name>
</gene>
<protein>
    <recommendedName>
        <fullName evidence="3">RING-type E3 ubiquitin transferase</fullName>
        <ecNumber evidence="3">2.3.2.27</ecNumber>
    </recommendedName>
</protein>
<dbReference type="InterPro" id="IPR001370">
    <property type="entry name" value="BIR_rpt"/>
</dbReference>
<evidence type="ECO:0000256" key="8">
    <source>
        <dbReference type="ARBA" id="ARBA00022843"/>
    </source>
</evidence>
<dbReference type="GO" id="GO:0043027">
    <property type="term" value="F:cysteine-type endopeptidase inhibitor activity involved in apoptotic process"/>
    <property type="evidence" value="ECO:0007669"/>
    <property type="project" value="TreeGrafter"/>
</dbReference>
<keyword evidence="6" id="KW-0053">Apoptosis</keyword>
<dbReference type="GO" id="GO:0061630">
    <property type="term" value="F:ubiquitin protein ligase activity"/>
    <property type="evidence" value="ECO:0007669"/>
    <property type="project" value="UniProtKB-EC"/>
</dbReference>
<evidence type="ECO:0000313" key="10">
    <source>
        <dbReference type="Ensembl" id="ENSCJAP00000082013.1"/>
    </source>
</evidence>
<reference evidence="10" key="3">
    <citation type="submission" date="2025-09" db="UniProtKB">
        <authorList>
            <consortium name="Ensembl"/>
        </authorList>
    </citation>
    <scope>IDENTIFICATION</scope>
</reference>
<keyword evidence="7" id="KW-0833">Ubl conjugation pathway</keyword>
<dbReference type="PROSITE" id="PS50143">
    <property type="entry name" value="BIR_REPEAT_2"/>
    <property type="match status" value="1"/>
</dbReference>
<dbReference type="SMART" id="SM00238">
    <property type="entry name" value="BIR"/>
    <property type="match status" value="1"/>
</dbReference>
<dbReference type="EC" id="2.3.2.27" evidence="3"/>
<dbReference type="PROSITE" id="PS01282">
    <property type="entry name" value="BIR_REPEAT_1"/>
    <property type="match status" value="1"/>
</dbReference>
<feature type="region of interest" description="Disordered" evidence="9">
    <location>
        <begin position="276"/>
        <end position="298"/>
    </location>
</feature>
<dbReference type="Pfam" id="PF00653">
    <property type="entry name" value="BIR"/>
    <property type="match status" value="1"/>
</dbReference>
<name>A0A8I3W2J8_CALJA</name>
<sequence length="534" mass="57837">MLSSLPSGLERHCLPTCSERNLRPCQGPHDTPPMHRACDPRGHPGLFQKAVGPRIFPTQGDWWQRRAYPCCPRVGAGIRSSRRAARHPLGLAICPTAAAELARAAIPSMGPEDSAKCLHRGPEPSPEEHRGPHTLCCPVLGLDTFRAWDHVDGQILGQLRPLAAEEEEDGAGATSPRGPAFPGMGSEELRLASFYDWPLTAGVPPELLAAAGFFHTGQQDKVRCFFCYGGLQSWKCGDDPWTEHAKWFPRCQFLLQSKGRDFVHSVQEAHSQLLGSWDPWEEPEDAAPVAPSGESRHHPGCLLGHPQPVLGQSYWVSPPCQTARTVMGMTGCEVPPGLTSWGLCHEDGDGAAGASRQCQALTLLSPSSPLGTAHCRLPQHPQQCPAHSGHSHCQRGWMCRGPWTRARLSGSPSRKPLDSALLWEGWEVVWEQGDSEAPPLLARTGRHKLWICLRVSPAFPLGARPQIHANCPQPLTLGTQSCPCPEEKSSLRAPRSQVQAQDSPGWGWARGGLMAPGVLGDAHLPQPIEGGGQG</sequence>
<evidence type="ECO:0000256" key="3">
    <source>
        <dbReference type="ARBA" id="ARBA00012483"/>
    </source>
</evidence>
<dbReference type="CDD" id="cd00022">
    <property type="entry name" value="BIR"/>
    <property type="match status" value="1"/>
</dbReference>
<keyword evidence="5" id="KW-0808">Transferase</keyword>
<dbReference type="Gene3D" id="1.10.1170.10">
    <property type="entry name" value="Inhibitor Of Apoptosis Protein (2mihbC-IAP-1), Chain A"/>
    <property type="match status" value="1"/>
</dbReference>
<dbReference type="GO" id="GO:0005737">
    <property type="term" value="C:cytoplasm"/>
    <property type="evidence" value="ECO:0007669"/>
    <property type="project" value="UniProtKB-SubCell"/>
</dbReference>
<keyword evidence="4" id="KW-0963">Cytoplasm</keyword>
<feature type="region of interest" description="Disordered" evidence="9">
    <location>
        <begin position="483"/>
        <end position="512"/>
    </location>
</feature>
<comment type="subcellular location">
    <subcellularLocation>
        <location evidence="2">Cytoplasm</location>
    </subcellularLocation>
</comment>
<keyword evidence="8" id="KW-0832">Ubl conjugation</keyword>
<dbReference type="GO" id="GO:0043066">
    <property type="term" value="P:negative regulation of apoptotic process"/>
    <property type="evidence" value="ECO:0007669"/>
    <property type="project" value="TreeGrafter"/>
</dbReference>
<dbReference type="GO" id="GO:0051726">
    <property type="term" value="P:regulation of cell cycle"/>
    <property type="evidence" value="ECO:0007669"/>
    <property type="project" value="TreeGrafter"/>
</dbReference>
<reference evidence="10" key="2">
    <citation type="submission" date="2025-08" db="UniProtKB">
        <authorList>
            <consortium name="Ensembl"/>
        </authorList>
    </citation>
    <scope>IDENTIFICATION</scope>
</reference>
<evidence type="ECO:0000256" key="1">
    <source>
        <dbReference type="ARBA" id="ARBA00000900"/>
    </source>
</evidence>
<dbReference type="GO" id="GO:0031398">
    <property type="term" value="P:positive regulation of protein ubiquitination"/>
    <property type="evidence" value="ECO:0007669"/>
    <property type="project" value="TreeGrafter"/>
</dbReference>